<dbReference type="RefSeq" id="XP_059319883.1">
    <property type="nucleotide sequence ID" value="XM_059463519.1"/>
</dbReference>
<evidence type="ECO:0000313" key="3">
    <source>
        <dbReference type="Proteomes" id="UP000091956"/>
    </source>
</evidence>
<gene>
    <name evidence="2" type="ORF">VE01_03287</name>
</gene>
<dbReference type="GeneID" id="28836673"/>
<dbReference type="InterPro" id="IPR056632">
    <property type="entry name" value="DUF7730"/>
</dbReference>
<dbReference type="AlphaFoldDB" id="A0A1B8GSC5"/>
<sequence>MFDQHVYSQHESKLLSMPVEIRQAIYAQIFHGQTHAFLWQGRIQLSACLQPNLGDDRHDGRERVTTTHWRRDDPGWARRLRSTWGVHWECEEAAYRERTDLREHRRYHTYDLFFVCKKMFLDACNVVVKTTAINVTDIDTLEMLLLKPNELISDSNCAWNLRDYISPRIRKLNIAFRLPLAFYEVLQKDEDEDLVLVVGPHTRAVSVGCAAWEHLWPAICQLPQLRSLHIWLDHDDRPSWSFVNERVAMRPMIAALLARTQAHSEEETMPHMDVALNLPKLHPHYAKPDTHYFQESSSSLFTIERRIRQRWHCQEGPIGNLKVEHKADFPVLHELPDFIIEQDRCSRRVDGVTVQEEDITLEEEKMTLEEVERLETQLWENGAENVYEFMSSGFHHHTQDEDTYYSYSRRFPGYEFHGP</sequence>
<dbReference type="EMBL" id="KV460215">
    <property type="protein sequence ID" value="OBT98737.2"/>
    <property type="molecule type" value="Genomic_DNA"/>
</dbReference>
<name>A0A1B8GSC5_9PEZI</name>
<keyword evidence="3" id="KW-1185">Reference proteome</keyword>
<accession>A0A1B8GSC5</accession>
<reference evidence="3" key="2">
    <citation type="journal article" date="2018" name="Nat. Commun.">
        <title>Extreme sensitivity to ultraviolet light in the fungal pathogen causing white-nose syndrome of bats.</title>
        <authorList>
            <person name="Palmer J.M."/>
            <person name="Drees K.P."/>
            <person name="Foster J.T."/>
            <person name="Lindner D.L."/>
        </authorList>
    </citation>
    <scope>NUCLEOTIDE SEQUENCE [LARGE SCALE GENOMIC DNA]</scope>
    <source>
        <strain evidence="3">UAMH 10579</strain>
    </source>
</reference>
<dbReference type="STRING" id="342668.A0A1B8GSC5"/>
<reference evidence="2 3" key="1">
    <citation type="submission" date="2016-03" db="EMBL/GenBank/DDBJ databases">
        <title>Comparative genomics of Pseudogymnoascus destructans, the fungus causing white-nose syndrome of bats.</title>
        <authorList>
            <person name="Palmer J.M."/>
            <person name="Drees K.P."/>
            <person name="Foster J.T."/>
            <person name="Lindner D.L."/>
        </authorList>
    </citation>
    <scope>NUCLEOTIDE SEQUENCE [LARGE SCALE GENOMIC DNA]</scope>
    <source>
        <strain evidence="2 3">UAMH 10579</strain>
    </source>
</reference>
<organism evidence="2 3">
    <name type="scientific">Pseudogymnoascus verrucosus</name>
    <dbReference type="NCBI Taxonomy" id="342668"/>
    <lineage>
        <taxon>Eukaryota</taxon>
        <taxon>Fungi</taxon>
        <taxon>Dikarya</taxon>
        <taxon>Ascomycota</taxon>
        <taxon>Pezizomycotina</taxon>
        <taxon>Leotiomycetes</taxon>
        <taxon>Thelebolales</taxon>
        <taxon>Thelebolaceae</taxon>
        <taxon>Pseudogymnoascus</taxon>
    </lineage>
</organism>
<proteinExistence type="predicted"/>
<evidence type="ECO:0000259" key="1">
    <source>
        <dbReference type="Pfam" id="PF24864"/>
    </source>
</evidence>
<evidence type="ECO:0000313" key="2">
    <source>
        <dbReference type="EMBL" id="OBT98737.2"/>
    </source>
</evidence>
<dbReference type="Proteomes" id="UP000091956">
    <property type="component" value="Unassembled WGS sequence"/>
</dbReference>
<dbReference type="Pfam" id="PF24864">
    <property type="entry name" value="DUF7730"/>
    <property type="match status" value="1"/>
</dbReference>
<feature type="domain" description="DUF7730" evidence="1">
    <location>
        <begin position="8"/>
        <end position="240"/>
    </location>
</feature>
<protein>
    <recommendedName>
        <fullName evidence="1">DUF7730 domain-containing protein</fullName>
    </recommendedName>
</protein>